<evidence type="ECO:0000256" key="4">
    <source>
        <dbReference type="ARBA" id="ARBA00022833"/>
    </source>
</evidence>
<feature type="region of interest" description="Disordered" evidence="9">
    <location>
        <begin position="791"/>
        <end position="880"/>
    </location>
</feature>
<comment type="subcellular location">
    <subcellularLocation>
        <location evidence="1">Nucleus</location>
    </subcellularLocation>
</comment>
<dbReference type="AlphaFoldDB" id="A0A978W1T7"/>
<dbReference type="PANTHER" id="PTHR46245:SF10">
    <property type="entry name" value="B3 DOMAIN-CONTAINING TRANSCRIPTION FACTOR VAL3"/>
    <property type="match status" value="1"/>
</dbReference>
<evidence type="ECO:0008006" key="14">
    <source>
        <dbReference type="Google" id="ProtNLM"/>
    </source>
</evidence>
<dbReference type="Pfam" id="PF07496">
    <property type="entry name" value="zf-CW"/>
    <property type="match status" value="1"/>
</dbReference>
<feature type="compositionally biased region" description="Low complexity" evidence="9">
    <location>
        <begin position="895"/>
        <end position="909"/>
    </location>
</feature>
<dbReference type="InterPro" id="IPR015300">
    <property type="entry name" value="DNA-bd_pseudobarrel_sf"/>
</dbReference>
<dbReference type="GO" id="GO:0003677">
    <property type="term" value="F:DNA binding"/>
    <property type="evidence" value="ECO:0007669"/>
    <property type="project" value="UniProtKB-KW"/>
</dbReference>
<organism evidence="12 13">
    <name type="scientific">Ziziphus jujuba var. spinosa</name>
    <dbReference type="NCBI Taxonomy" id="714518"/>
    <lineage>
        <taxon>Eukaryota</taxon>
        <taxon>Viridiplantae</taxon>
        <taxon>Streptophyta</taxon>
        <taxon>Embryophyta</taxon>
        <taxon>Tracheophyta</taxon>
        <taxon>Spermatophyta</taxon>
        <taxon>Magnoliopsida</taxon>
        <taxon>eudicotyledons</taxon>
        <taxon>Gunneridae</taxon>
        <taxon>Pentapetalae</taxon>
        <taxon>rosids</taxon>
        <taxon>fabids</taxon>
        <taxon>Rosales</taxon>
        <taxon>Rhamnaceae</taxon>
        <taxon>Paliureae</taxon>
        <taxon>Ziziphus</taxon>
    </lineage>
</organism>
<evidence type="ECO:0000256" key="1">
    <source>
        <dbReference type="ARBA" id="ARBA00004123"/>
    </source>
</evidence>
<name>A0A978W1T7_ZIZJJ</name>
<feature type="compositionally biased region" description="Basic and acidic residues" evidence="9">
    <location>
        <begin position="930"/>
        <end position="939"/>
    </location>
</feature>
<keyword evidence="3" id="KW-0863">Zinc-finger</keyword>
<dbReference type="Proteomes" id="UP000813462">
    <property type="component" value="Unassembled WGS sequence"/>
</dbReference>
<proteinExistence type="predicted"/>
<dbReference type="InterPro" id="IPR011124">
    <property type="entry name" value="Znf_CW"/>
</dbReference>
<keyword evidence="8" id="KW-0539">Nucleus</keyword>
<keyword evidence="4" id="KW-0862">Zinc</keyword>
<dbReference type="Gene3D" id="2.40.330.10">
    <property type="entry name" value="DNA-binding pseudobarrel domain"/>
    <property type="match status" value="1"/>
</dbReference>
<reference evidence="12" key="1">
    <citation type="journal article" date="2021" name="Front. Plant Sci.">
        <title>Chromosome-Scale Genome Assembly for Chinese Sour Jujube and Insights Into Its Genome Evolution and Domestication Signature.</title>
        <authorList>
            <person name="Shen L.-Y."/>
            <person name="Luo H."/>
            <person name="Wang X.-L."/>
            <person name="Wang X.-M."/>
            <person name="Qiu X.-J."/>
            <person name="Liu H."/>
            <person name="Zhou S.-S."/>
            <person name="Jia K.-H."/>
            <person name="Nie S."/>
            <person name="Bao Y.-T."/>
            <person name="Zhang R.-G."/>
            <person name="Yun Q.-Z."/>
            <person name="Chai Y.-H."/>
            <person name="Lu J.-Y."/>
            <person name="Li Y."/>
            <person name="Zhao S.-W."/>
            <person name="Mao J.-F."/>
            <person name="Jia S.-G."/>
            <person name="Mao Y.-M."/>
        </authorList>
    </citation>
    <scope>NUCLEOTIDE SEQUENCE</scope>
    <source>
        <strain evidence="12">AT0</strain>
        <tissue evidence="12">Leaf</tissue>
    </source>
</reference>
<evidence type="ECO:0000256" key="6">
    <source>
        <dbReference type="ARBA" id="ARBA00023125"/>
    </source>
</evidence>
<comment type="caution">
    <text evidence="12">The sequence shown here is derived from an EMBL/GenBank/DDBJ whole genome shotgun (WGS) entry which is preliminary data.</text>
</comment>
<feature type="domain" description="TF-B3" evidence="10">
    <location>
        <begin position="367"/>
        <end position="468"/>
    </location>
</feature>
<keyword evidence="6" id="KW-0238">DNA-binding</keyword>
<dbReference type="SUPFAM" id="SSF101936">
    <property type="entry name" value="DNA-binding pseudobarrel domain"/>
    <property type="match status" value="1"/>
</dbReference>
<dbReference type="PROSITE" id="PS50863">
    <property type="entry name" value="B3"/>
    <property type="match status" value="1"/>
</dbReference>
<feature type="compositionally biased region" description="Polar residues" evidence="9">
    <location>
        <begin position="940"/>
        <end position="954"/>
    </location>
</feature>
<dbReference type="Gene3D" id="3.30.40.100">
    <property type="match status" value="1"/>
</dbReference>
<evidence type="ECO:0000256" key="7">
    <source>
        <dbReference type="ARBA" id="ARBA00023163"/>
    </source>
</evidence>
<evidence type="ECO:0000256" key="9">
    <source>
        <dbReference type="SAM" id="MobiDB-lite"/>
    </source>
</evidence>
<feature type="compositionally biased region" description="Basic and acidic residues" evidence="9">
    <location>
        <begin position="794"/>
        <end position="804"/>
    </location>
</feature>
<evidence type="ECO:0000256" key="3">
    <source>
        <dbReference type="ARBA" id="ARBA00022771"/>
    </source>
</evidence>
<keyword evidence="5" id="KW-0805">Transcription regulation</keyword>
<feature type="compositionally biased region" description="Basic and acidic residues" evidence="9">
    <location>
        <begin position="831"/>
        <end position="845"/>
    </location>
</feature>
<accession>A0A978W1T7</accession>
<dbReference type="GO" id="GO:0006355">
    <property type="term" value="P:regulation of DNA-templated transcription"/>
    <property type="evidence" value="ECO:0007669"/>
    <property type="project" value="UniProtKB-ARBA"/>
</dbReference>
<dbReference type="Pfam" id="PF25813">
    <property type="entry name" value="zf_VAL1_N"/>
    <property type="match status" value="1"/>
</dbReference>
<feature type="domain" description="CW-type" evidence="11">
    <location>
        <begin position="628"/>
        <end position="686"/>
    </location>
</feature>
<dbReference type="FunFam" id="2.40.330.10:FF:000006">
    <property type="entry name" value="B3 domain-containing transcription repressor VAL1"/>
    <property type="match status" value="1"/>
</dbReference>
<dbReference type="InterPro" id="IPR003340">
    <property type="entry name" value="B3_DNA-bd"/>
</dbReference>
<dbReference type="SMART" id="SM01019">
    <property type="entry name" value="B3"/>
    <property type="match status" value="1"/>
</dbReference>
<feature type="region of interest" description="Disordered" evidence="9">
    <location>
        <begin position="286"/>
        <end position="307"/>
    </location>
</feature>
<evidence type="ECO:0000259" key="10">
    <source>
        <dbReference type="PROSITE" id="PS50863"/>
    </source>
</evidence>
<keyword evidence="2" id="KW-0479">Metal-binding</keyword>
<evidence type="ECO:0000256" key="8">
    <source>
        <dbReference type="ARBA" id="ARBA00023242"/>
    </source>
</evidence>
<feature type="region of interest" description="Disordered" evidence="9">
    <location>
        <begin position="511"/>
        <end position="532"/>
    </location>
</feature>
<evidence type="ECO:0000256" key="2">
    <source>
        <dbReference type="ARBA" id="ARBA00022723"/>
    </source>
</evidence>
<dbReference type="PROSITE" id="PS51050">
    <property type="entry name" value="ZF_CW"/>
    <property type="match status" value="1"/>
</dbReference>
<dbReference type="Pfam" id="PF02362">
    <property type="entry name" value="B3"/>
    <property type="match status" value="1"/>
</dbReference>
<feature type="region of interest" description="Disordered" evidence="9">
    <location>
        <begin position="893"/>
        <end position="954"/>
    </location>
</feature>
<dbReference type="GO" id="GO:0008270">
    <property type="term" value="F:zinc ion binding"/>
    <property type="evidence" value="ECO:0007669"/>
    <property type="project" value="UniProtKB-KW"/>
</dbReference>
<dbReference type="PANTHER" id="PTHR46245">
    <property type="entry name" value="B3 DOMAIN-CONTAINING PROTEIN OS07G0563300"/>
    <property type="match status" value="1"/>
</dbReference>
<sequence length="954" mass="104992">MSSAPSSSSSSMVCYNPECKELKPERPRKGWRLRTGELAELCDRCGSAYEEGRFCDSFHLNASGWRSCESCGKGVHCGCIVSSNAFTLLDPGGIECIACARKNVILVVAVIGLIFDYQGYGSPANWRWLVDVSSNTAWPPSLFFHSTLPERLKDLSVKNWSQLAGSGPVPWRQAPSLFGSITPSEMHSRVPYEVDISAAINKLNAGERIGVTSLEKRKIEDFSERLQNGSLKLGARDALENGTAGRNCEDQINSCLNLGQQPSSLKEEPSTPQFGLSVPYASASETNGQVGAAGSNLRPTPPPMPKQFIGNLHSGVDSPGETQIRNARPRADARGRNQLLPRYWPRFTDQELQQISGDSNSVITPLFEKMLSASDAGRIGRLVLPKKCAEAYFPPISQPEGLPLKVQDAKGKEWIFQFRFWPNNNSRMYVLEGVTPCIQSMQLQAGDIVTFSRLEPEGKLVMGFRKASAATPSDQVMPFSSFIVYASNNEIYNFSLQLIYLISFSHQQENETNRNGNGVSMQGDAELADPSSWSKVDKSGYIAKEVLGAKTLISRKRKSSTLGSKSKRLRIENEDMMELKLTWEEAQGLLRPPPNHVPSVVVIEGFEFEEYEDAPILGKPTIFSTDNMGEKIQWVQCEDCFKLRKLPADALLPSRWTCSDNSWDPERYVGYDVMKSSCSAAQELTAEELEDLIPQSVSVASKKMKAAKLDSENLEAMEGLDTLANLAIMGEGESLQSSSQATTKHPRHRPGCSCIVCIQPPSGKGPKHKQSCTCNVCLTVKRRFRTLMMRREKKQSEKEAETTRKKQQVSLPDKFDNESNLTSNTGNSPNQKREFHDGSDDEPSRMKSSTSPFKGQIDLNIQPEREDELSPGSDSGGIIKFVQDNPARYLRQQRLSSSGGSENSSGNLSQRDGGDAIGDKLNNGINLGRNLHDASDDHPSSISMKASASTTATG</sequence>
<dbReference type="InterPro" id="IPR057743">
    <property type="entry name" value="Zfn_VAL1-3_N"/>
</dbReference>
<evidence type="ECO:0000259" key="11">
    <source>
        <dbReference type="PROSITE" id="PS51050"/>
    </source>
</evidence>
<evidence type="ECO:0000256" key="5">
    <source>
        <dbReference type="ARBA" id="ARBA00023015"/>
    </source>
</evidence>
<evidence type="ECO:0000313" key="13">
    <source>
        <dbReference type="Proteomes" id="UP000813462"/>
    </source>
</evidence>
<keyword evidence="7" id="KW-0804">Transcription</keyword>
<evidence type="ECO:0000313" key="12">
    <source>
        <dbReference type="EMBL" id="KAH7545921.1"/>
    </source>
</evidence>
<dbReference type="GO" id="GO:0005634">
    <property type="term" value="C:nucleus"/>
    <property type="evidence" value="ECO:0007669"/>
    <property type="project" value="UniProtKB-SubCell"/>
</dbReference>
<gene>
    <name evidence="12" type="ORF">FEM48_Zijuj01G0145500</name>
</gene>
<dbReference type="EMBL" id="JAEACU010000001">
    <property type="protein sequence ID" value="KAH7545921.1"/>
    <property type="molecule type" value="Genomic_DNA"/>
</dbReference>
<protein>
    <recommendedName>
        <fullName evidence="14">B3 domain-containing protein Os07g0563300</fullName>
    </recommendedName>
</protein>
<feature type="compositionally biased region" description="Polar residues" evidence="9">
    <location>
        <begin position="818"/>
        <end position="830"/>
    </location>
</feature>
<dbReference type="CDD" id="cd10017">
    <property type="entry name" value="B3_DNA"/>
    <property type="match status" value="1"/>
</dbReference>